<evidence type="ECO:0000313" key="9">
    <source>
        <dbReference type="EMBL" id="GMS98069.1"/>
    </source>
</evidence>
<evidence type="ECO:0000256" key="2">
    <source>
        <dbReference type="ARBA" id="ARBA00008077"/>
    </source>
</evidence>
<evidence type="ECO:0000256" key="3">
    <source>
        <dbReference type="ARBA" id="ARBA00022692"/>
    </source>
</evidence>
<dbReference type="Pfam" id="PF01534">
    <property type="entry name" value="Frizzled"/>
    <property type="match status" value="1"/>
</dbReference>
<dbReference type="GO" id="GO:0004888">
    <property type="term" value="F:transmembrane signaling receptor activity"/>
    <property type="evidence" value="ECO:0007669"/>
    <property type="project" value="InterPro"/>
</dbReference>
<protein>
    <recommendedName>
        <fullName evidence="8">G-protein coupled receptors family 2 profile 2 domain-containing protein</fullName>
    </recommendedName>
</protein>
<dbReference type="AlphaFoldDB" id="A0AAV5TUE6"/>
<evidence type="ECO:0000256" key="4">
    <source>
        <dbReference type="ARBA" id="ARBA00022989"/>
    </source>
</evidence>
<organism evidence="9 10">
    <name type="scientific">Pristionchus entomophagus</name>
    <dbReference type="NCBI Taxonomy" id="358040"/>
    <lineage>
        <taxon>Eukaryota</taxon>
        <taxon>Metazoa</taxon>
        <taxon>Ecdysozoa</taxon>
        <taxon>Nematoda</taxon>
        <taxon>Chromadorea</taxon>
        <taxon>Rhabditida</taxon>
        <taxon>Rhabditina</taxon>
        <taxon>Diplogasteromorpha</taxon>
        <taxon>Diplogasteroidea</taxon>
        <taxon>Neodiplogasteridae</taxon>
        <taxon>Pristionchus</taxon>
    </lineage>
</organism>
<dbReference type="InterPro" id="IPR017981">
    <property type="entry name" value="GPCR_2-like_7TM"/>
</dbReference>
<comment type="subcellular location">
    <subcellularLocation>
        <location evidence="1">Membrane</location>
        <topology evidence="1">Multi-pass membrane protein</topology>
    </subcellularLocation>
</comment>
<feature type="transmembrane region" description="Helical" evidence="7">
    <location>
        <begin position="45"/>
        <end position="66"/>
    </location>
</feature>
<keyword evidence="5 7" id="KW-0472">Membrane</keyword>
<proteinExistence type="inferred from homology"/>
<dbReference type="SMART" id="SM01330">
    <property type="entry name" value="Frizzled"/>
    <property type="match status" value="1"/>
</dbReference>
<feature type="transmembrane region" description="Helical" evidence="7">
    <location>
        <begin position="168"/>
        <end position="186"/>
    </location>
</feature>
<keyword evidence="6" id="KW-0675">Receptor</keyword>
<dbReference type="InterPro" id="IPR000539">
    <property type="entry name" value="Frizzled/Smoothened_7TM"/>
</dbReference>
<dbReference type="EMBL" id="BTSX01000005">
    <property type="protein sequence ID" value="GMS98069.1"/>
    <property type="molecule type" value="Genomic_DNA"/>
</dbReference>
<evidence type="ECO:0000256" key="6">
    <source>
        <dbReference type="ARBA" id="ARBA00023170"/>
    </source>
</evidence>
<feature type="non-terminal residue" evidence="9">
    <location>
        <position position="1"/>
    </location>
</feature>
<dbReference type="PRINTS" id="PR00489">
    <property type="entry name" value="FRIZZLED"/>
</dbReference>
<keyword evidence="4 7" id="KW-1133">Transmembrane helix</keyword>
<comment type="caution">
    <text evidence="9">The sequence shown here is derived from an EMBL/GenBank/DDBJ whole genome shotgun (WGS) entry which is preliminary data.</text>
</comment>
<accession>A0AAV5TUE6</accession>
<evidence type="ECO:0000259" key="8">
    <source>
        <dbReference type="PROSITE" id="PS50261"/>
    </source>
</evidence>
<sequence length="247" mass="27053">ARLLTHRAYPVDQGYVNKTNACVPICTSTQGIKGLQSDREMASTFLSIFSLISVVMTSICVITTLSRKSDSSPRSLPNTALLNCAAAFACSSIIYLLSILYREPISCTFFASHQLSIVSSVTHVPCNSAAVLLYYLATARRLWWIILAYTWHSSAAPQGGTMDRLRPAIEMLTWALPLLFVMIALISKSVSADPLIGICYTGAASKTQDSIFNLLREVVAVLITDVPFLVECLVRVWKIQLDHASSD</sequence>
<comment type="similarity">
    <text evidence="2">Belongs to the G-protein coupled receptor Fz/Smo family.</text>
</comment>
<gene>
    <name evidence="9" type="ORF">PENTCL1PPCAC_20244</name>
</gene>
<dbReference type="Gene3D" id="1.20.1070.10">
    <property type="entry name" value="Rhodopsin 7-helix transmembrane proteins"/>
    <property type="match status" value="1"/>
</dbReference>
<evidence type="ECO:0000256" key="1">
    <source>
        <dbReference type="ARBA" id="ARBA00004141"/>
    </source>
</evidence>
<dbReference type="GO" id="GO:0007166">
    <property type="term" value="P:cell surface receptor signaling pathway"/>
    <property type="evidence" value="ECO:0007669"/>
    <property type="project" value="InterPro"/>
</dbReference>
<feature type="transmembrane region" description="Helical" evidence="7">
    <location>
        <begin position="78"/>
        <end position="97"/>
    </location>
</feature>
<name>A0AAV5TUE6_9BILA</name>
<evidence type="ECO:0000313" key="10">
    <source>
        <dbReference type="Proteomes" id="UP001432027"/>
    </source>
</evidence>
<reference evidence="9" key="1">
    <citation type="submission" date="2023-10" db="EMBL/GenBank/DDBJ databases">
        <title>Genome assembly of Pristionchus species.</title>
        <authorList>
            <person name="Yoshida K."/>
            <person name="Sommer R.J."/>
        </authorList>
    </citation>
    <scope>NUCLEOTIDE SEQUENCE</scope>
    <source>
        <strain evidence="9">RS0144</strain>
    </source>
</reference>
<feature type="domain" description="G-protein coupled receptors family 2 profile 2" evidence="8">
    <location>
        <begin position="42"/>
        <end position="247"/>
    </location>
</feature>
<evidence type="ECO:0000256" key="5">
    <source>
        <dbReference type="ARBA" id="ARBA00023136"/>
    </source>
</evidence>
<dbReference type="Proteomes" id="UP001432027">
    <property type="component" value="Unassembled WGS sequence"/>
</dbReference>
<evidence type="ECO:0000256" key="7">
    <source>
        <dbReference type="SAM" id="Phobius"/>
    </source>
</evidence>
<keyword evidence="10" id="KW-1185">Reference proteome</keyword>
<dbReference type="PROSITE" id="PS50261">
    <property type="entry name" value="G_PROTEIN_RECEP_F2_4"/>
    <property type="match status" value="1"/>
</dbReference>
<dbReference type="GO" id="GO:0016020">
    <property type="term" value="C:membrane"/>
    <property type="evidence" value="ECO:0007669"/>
    <property type="project" value="UniProtKB-SubCell"/>
</dbReference>
<keyword evidence="3 7" id="KW-0812">Transmembrane</keyword>